<reference evidence="1" key="2">
    <citation type="journal article" date="2013" name="PLoS ONE">
        <title>Pseudomonas syringae pv. actinidiae from Recent Outbreaks of Kiwifruit Bacterial Canker Belong to Different Clones that Originated in China.</title>
        <authorList>
            <person name="Butler M.I."/>
            <person name="Stockwell P.A."/>
            <person name="Black M.A."/>
            <person name="Day R.C."/>
            <person name="Lamont I.L."/>
            <person name="Poulter R.T.M."/>
        </authorList>
    </citation>
    <scope>NUCLEOTIDE SEQUENCE</scope>
    <source>
        <strain evidence="1">ICMP19455</strain>
    </source>
</reference>
<evidence type="ECO:0000313" key="1">
    <source>
        <dbReference type="EMBL" id="AGE82596.1"/>
    </source>
</evidence>
<sequence length="45" mass="5068">MVGSIRPILLQDPKLLISAPIFVSPSCFKRRASKTVVTKLHSLRY</sequence>
<protein>
    <submittedName>
        <fullName evidence="1">Uncharacterized protein</fullName>
    </submittedName>
</protein>
<reference evidence="1" key="1">
    <citation type="submission" date="2012-11" db="EMBL/GenBank/DDBJ databases">
        <authorList>
            <person name="Butler M."/>
            <person name="Stockwell P."/>
            <person name="Black M."/>
            <person name="Day R."/>
            <person name="Zhao Z."/>
            <person name="Huang L."/>
            <person name="Lamont I."/>
            <person name="Poulter R."/>
        </authorList>
    </citation>
    <scope>NUCLEOTIDE SEQUENCE</scope>
    <source>
        <strain evidence="1">ICMP19455</strain>
    </source>
</reference>
<organism evidence="1">
    <name type="scientific">Pseudomonas syringae pv. actinidiae</name>
    <dbReference type="NCBI Taxonomy" id="103796"/>
    <lineage>
        <taxon>Bacteria</taxon>
        <taxon>Pseudomonadati</taxon>
        <taxon>Pseudomonadota</taxon>
        <taxon>Gammaproteobacteria</taxon>
        <taxon>Pseudomonadales</taxon>
        <taxon>Pseudomonadaceae</taxon>
        <taxon>Pseudomonas</taxon>
        <taxon>Pseudomonas syringae</taxon>
    </lineage>
</organism>
<accession>M1J9Z4</accession>
<dbReference type="AlphaFoldDB" id="M1J9Z4"/>
<proteinExistence type="predicted"/>
<dbReference type="EMBL" id="KC148188">
    <property type="protein sequence ID" value="AGE82596.1"/>
    <property type="molecule type" value="Genomic_DNA"/>
</dbReference>
<name>M1J9Z4_PSESF</name>